<dbReference type="InterPro" id="IPR011006">
    <property type="entry name" value="CheY-like_superfamily"/>
</dbReference>
<dbReference type="AlphaFoldDB" id="A0A212R7E8"/>
<keyword evidence="1 2" id="KW-0597">Phosphoprotein</keyword>
<accession>A0A212R7E8</accession>
<sequence length="118" mass="12648">MPHALIIEDERLVASTMVALLGEMGLTTFSIAATQAEAIASAVARRPALLTVDIHLKQGNGVEAARRIRQLHSHVPVLYVTATPLAVTDDLEAVALAKPFTREALANAVAYLMSERPH</sequence>
<dbReference type="EMBL" id="FYEH01000006">
    <property type="protein sequence ID" value="SNB68094.1"/>
    <property type="molecule type" value="Genomic_DNA"/>
</dbReference>
<dbReference type="SMART" id="SM00448">
    <property type="entry name" value="REC"/>
    <property type="match status" value="1"/>
</dbReference>
<dbReference type="InterPro" id="IPR050595">
    <property type="entry name" value="Bact_response_regulator"/>
</dbReference>
<evidence type="ECO:0000259" key="3">
    <source>
        <dbReference type="PROSITE" id="PS50110"/>
    </source>
</evidence>
<evidence type="ECO:0000313" key="5">
    <source>
        <dbReference type="Proteomes" id="UP000197065"/>
    </source>
</evidence>
<keyword evidence="5" id="KW-1185">Reference proteome</keyword>
<dbReference type="PANTHER" id="PTHR44591:SF21">
    <property type="entry name" value="TWO-COMPONENT RESPONSE REGULATOR"/>
    <property type="match status" value="1"/>
</dbReference>
<dbReference type="Pfam" id="PF00072">
    <property type="entry name" value="Response_reg"/>
    <property type="match status" value="1"/>
</dbReference>
<proteinExistence type="predicted"/>
<dbReference type="SUPFAM" id="SSF52172">
    <property type="entry name" value="CheY-like"/>
    <property type="match status" value="1"/>
</dbReference>
<dbReference type="RefSeq" id="WP_165769542.1">
    <property type="nucleotide sequence ID" value="NZ_FYEH01000006.1"/>
</dbReference>
<name>A0A212R7E8_9PROT</name>
<evidence type="ECO:0000256" key="2">
    <source>
        <dbReference type="PROSITE-ProRule" id="PRU00169"/>
    </source>
</evidence>
<evidence type="ECO:0000256" key="1">
    <source>
        <dbReference type="ARBA" id="ARBA00022553"/>
    </source>
</evidence>
<feature type="domain" description="Response regulatory" evidence="3">
    <location>
        <begin position="3"/>
        <end position="113"/>
    </location>
</feature>
<protein>
    <submittedName>
        <fullName evidence="4">Response regulator receiver domain-containing protein</fullName>
    </submittedName>
</protein>
<evidence type="ECO:0000313" key="4">
    <source>
        <dbReference type="EMBL" id="SNB68094.1"/>
    </source>
</evidence>
<dbReference type="Proteomes" id="UP000197065">
    <property type="component" value="Unassembled WGS sequence"/>
</dbReference>
<dbReference type="InterPro" id="IPR001789">
    <property type="entry name" value="Sig_transdc_resp-reg_receiver"/>
</dbReference>
<dbReference type="Gene3D" id="3.40.50.2300">
    <property type="match status" value="1"/>
</dbReference>
<dbReference type="PANTHER" id="PTHR44591">
    <property type="entry name" value="STRESS RESPONSE REGULATOR PROTEIN 1"/>
    <property type="match status" value="1"/>
</dbReference>
<dbReference type="GO" id="GO:0000160">
    <property type="term" value="P:phosphorelay signal transduction system"/>
    <property type="evidence" value="ECO:0007669"/>
    <property type="project" value="InterPro"/>
</dbReference>
<organism evidence="4 5">
    <name type="scientific">Arboricoccus pini</name>
    <dbReference type="NCBI Taxonomy" id="1963835"/>
    <lineage>
        <taxon>Bacteria</taxon>
        <taxon>Pseudomonadati</taxon>
        <taxon>Pseudomonadota</taxon>
        <taxon>Alphaproteobacteria</taxon>
        <taxon>Geminicoccales</taxon>
        <taxon>Geminicoccaceae</taxon>
        <taxon>Arboricoccus</taxon>
    </lineage>
</organism>
<reference evidence="4 5" key="1">
    <citation type="submission" date="2017-06" db="EMBL/GenBank/DDBJ databases">
        <authorList>
            <person name="Kim H.J."/>
            <person name="Triplett B.A."/>
        </authorList>
    </citation>
    <scope>NUCLEOTIDE SEQUENCE [LARGE SCALE GENOMIC DNA]</scope>
    <source>
        <strain evidence="4 5">B29T1</strain>
    </source>
</reference>
<gene>
    <name evidence="4" type="ORF">SAMN07250955_106128</name>
</gene>
<feature type="modified residue" description="4-aspartylphosphate" evidence="2">
    <location>
        <position position="53"/>
    </location>
</feature>
<dbReference type="PROSITE" id="PS50110">
    <property type="entry name" value="RESPONSE_REGULATORY"/>
    <property type="match status" value="1"/>
</dbReference>